<dbReference type="NCBIfam" id="NF004046">
    <property type="entry name" value="PRK05563.1"/>
    <property type="match status" value="1"/>
</dbReference>
<keyword evidence="8" id="KW-0862">Zinc</keyword>
<dbReference type="PANTHER" id="PTHR11669:SF0">
    <property type="entry name" value="PROTEIN STICHEL-LIKE 2"/>
    <property type="match status" value="1"/>
</dbReference>
<sequence>MYLALYRKWRPRVFSDVVSQEHITVTLQNQVRSGKTAHAYLFTGSRGTGKTTCSKILAKAVNCLHPVDGNPCLECEICRGIEDGSIMDVVEMDAASNNSVEDVRSLRDEAGYAPAVCKYRVYIIDEVHMLSASAFNALLKIMEEPPPHVLFILATTEIHKVPQTIVSRCQQYDFRRIRPADSAKRMLEIAEQEDFTLDEDAAAFIARLADGGMRDALSLLDQCAAFSHHIDREVVAQTAGIAGSGHLFALSDAIAAQDAAAALTLLGQLYDNAKGMERLVTELIGHYRSVMLCKSTSDPQSLITCLPDELERYQEMAKNLSLPRILEILGVFQRCLDSLSRSGDQKVEVEMALIRLCCGAQLQAVQTVAAPALQAAAPSPAPAAPVSPAPKTEPKAEPVPAGNGPVPMAQWPDLLDEMSRSEPALYVMLEGSNAFVSNGVVLIESPNPMLKSLLLTNNIGAKLADMVEQTLGSRHRLRIAKRETQVPGQESSALDHILSKAKEQNIEVHES</sequence>
<dbReference type="PANTHER" id="PTHR11669">
    <property type="entry name" value="REPLICATION FACTOR C / DNA POLYMERASE III GAMMA-TAU SUBUNIT"/>
    <property type="match status" value="1"/>
</dbReference>
<evidence type="ECO:0000256" key="12">
    <source>
        <dbReference type="SAM" id="MobiDB-lite"/>
    </source>
</evidence>
<accession>A0A9D1K033</accession>
<keyword evidence="5" id="KW-0235">DNA replication</keyword>
<dbReference type="InterPro" id="IPR050238">
    <property type="entry name" value="DNA_Rep/Repair_Clamp_Loader"/>
</dbReference>
<dbReference type="InterPro" id="IPR012763">
    <property type="entry name" value="DNA_pol_III_sug/sutau_N"/>
</dbReference>
<name>A0A9D1K033_9FIRM</name>
<dbReference type="PRINTS" id="PR00300">
    <property type="entry name" value="CLPPROTEASEA"/>
</dbReference>
<reference evidence="14" key="2">
    <citation type="journal article" date="2021" name="PeerJ">
        <title>Extensive microbial diversity within the chicken gut microbiome revealed by metagenomics and culture.</title>
        <authorList>
            <person name="Gilroy R."/>
            <person name="Ravi A."/>
            <person name="Getino M."/>
            <person name="Pursley I."/>
            <person name="Horton D.L."/>
            <person name="Alikhan N.F."/>
            <person name="Baker D."/>
            <person name="Gharbi K."/>
            <person name="Hall N."/>
            <person name="Watson M."/>
            <person name="Adriaenssens E.M."/>
            <person name="Foster-Nyarko E."/>
            <person name="Jarju S."/>
            <person name="Secka A."/>
            <person name="Antonio M."/>
            <person name="Oren A."/>
            <person name="Chaudhuri R.R."/>
            <person name="La Ragione R."/>
            <person name="Hildebrand F."/>
            <person name="Pallen M.J."/>
        </authorList>
    </citation>
    <scope>NUCLEOTIDE SEQUENCE</scope>
    <source>
        <strain evidence="14">CHK199-13235</strain>
    </source>
</reference>
<evidence type="ECO:0000313" key="14">
    <source>
        <dbReference type="EMBL" id="HIS75608.1"/>
    </source>
</evidence>
<dbReference type="GO" id="GO:0003677">
    <property type="term" value="F:DNA binding"/>
    <property type="evidence" value="ECO:0007669"/>
    <property type="project" value="InterPro"/>
</dbReference>
<dbReference type="EC" id="2.7.7.7" evidence="2"/>
<dbReference type="InterPro" id="IPR027417">
    <property type="entry name" value="P-loop_NTPase"/>
</dbReference>
<dbReference type="GO" id="GO:0006261">
    <property type="term" value="P:DNA-templated DNA replication"/>
    <property type="evidence" value="ECO:0007669"/>
    <property type="project" value="TreeGrafter"/>
</dbReference>
<dbReference type="InterPro" id="IPR045085">
    <property type="entry name" value="HLD_clamp_pol_III_gamma_tau"/>
</dbReference>
<dbReference type="CDD" id="cd00009">
    <property type="entry name" value="AAA"/>
    <property type="match status" value="1"/>
</dbReference>
<dbReference type="GO" id="GO:0003887">
    <property type="term" value="F:DNA-directed DNA polymerase activity"/>
    <property type="evidence" value="ECO:0007669"/>
    <property type="project" value="UniProtKB-KW"/>
</dbReference>
<keyword evidence="9" id="KW-0067">ATP-binding</keyword>
<dbReference type="GO" id="GO:0005524">
    <property type="term" value="F:ATP binding"/>
    <property type="evidence" value="ECO:0007669"/>
    <property type="project" value="UniProtKB-KW"/>
</dbReference>
<evidence type="ECO:0000256" key="8">
    <source>
        <dbReference type="ARBA" id="ARBA00022833"/>
    </source>
</evidence>
<dbReference type="InterPro" id="IPR008921">
    <property type="entry name" value="DNA_pol3_clamp-load_cplx_C"/>
</dbReference>
<evidence type="ECO:0000256" key="5">
    <source>
        <dbReference type="ARBA" id="ARBA00022705"/>
    </source>
</evidence>
<feature type="domain" description="AAA+ ATPase" evidence="13">
    <location>
        <begin position="36"/>
        <end position="178"/>
    </location>
</feature>
<comment type="similarity">
    <text evidence="1">Belongs to the DnaX/STICHEL family.</text>
</comment>
<evidence type="ECO:0000256" key="4">
    <source>
        <dbReference type="ARBA" id="ARBA00022695"/>
    </source>
</evidence>
<evidence type="ECO:0000256" key="3">
    <source>
        <dbReference type="ARBA" id="ARBA00022679"/>
    </source>
</evidence>
<feature type="region of interest" description="Disordered" evidence="12">
    <location>
        <begin position="379"/>
        <end position="411"/>
    </location>
</feature>
<reference evidence="14" key="1">
    <citation type="submission" date="2020-10" db="EMBL/GenBank/DDBJ databases">
        <authorList>
            <person name="Gilroy R."/>
        </authorList>
    </citation>
    <scope>NUCLEOTIDE SEQUENCE</scope>
    <source>
        <strain evidence="14">CHK199-13235</strain>
    </source>
</reference>
<comment type="catalytic activity">
    <reaction evidence="11">
        <text>DNA(n) + a 2'-deoxyribonucleoside 5'-triphosphate = DNA(n+1) + diphosphate</text>
        <dbReference type="Rhea" id="RHEA:22508"/>
        <dbReference type="Rhea" id="RHEA-COMP:17339"/>
        <dbReference type="Rhea" id="RHEA-COMP:17340"/>
        <dbReference type="ChEBI" id="CHEBI:33019"/>
        <dbReference type="ChEBI" id="CHEBI:61560"/>
        <dbReference type="ChEBI" id="CHEBI:173112"/>
        <dbReference type="EC" id="2.7.7.7"/>
    </reaction>
</comment>
<evidence type="ECO:0000256" key="6">
    <source>
        <dbReference type="ARBA" id="ARBA00022723"/>
    </source>
</evidence>
<dbReference type="Proteomes" id="UP000824002">
    <property type="component" value="Unassembled WGS sequence"/>
</dbReference>
<keyword evidence="4 14" id="KW-0548">Nucleotidyltransferase</keyword>
<dbReference type="Gene3D" id="3.40.50.300">
    <property type="entry name" value="P-loop containing nucleotide triphosphate hydrolases"/>
    <property type="match status" value="1"/>
</dbReference>
<evidence type="ECO:0000256" key="2">
    <source>
        <dbReference type="ARBA" id="ARBA00012417"/>
    </source>
</evidence>
<keyword evidence="7" id="KW-0547">Nucleotide-binding</keyword>
<gene>
    <name evidence="14" type="primary">dnaX</name>
    <name evidence="14" type="ORF">IAB51_02255</name>
</gene>
<dbReference type="InterPro" id="IPR022754">
    <property type="entry name" value="DNA_pol_III_gamma-3"/>
</dbReference>
<evidence type="ECO:0000313" key="15">
    <source>
        <dbReference type="Proteomes" id="UP000824002"/>
    </source>
</evidence>
<dbReference type="NCBIfam" id="TIGR02397">
    <property type="entry name" value="dnaX_nterm"/>
    <property type="match status" value="1"/>
</dbReference>
<dbReference type="InterPro" id="IPR001270">
    <property type="entry name" value="ClpA/B"/>
</dbReference>
<evidence type="ECO:0000256" key="1">
    <source>
        <dbReference type="ARBA" id="ARBA00006360"/>
    </source>
</evidence>
<evidence type="ECO:0000256" key="10">
    <source>
        <dbReference type="ARBA" id="ARBA00022932"/>
    </source>
</evidence>
<evidence type="ECO:0000256" key="11">
    <source>
        <dbReference type="ARBA" id="ARBA00049244"/>
    </source>
</evidence>
<evidence type="ECO:0000259" key="13">
    <source>
        <dbReference type="SMART" id="SM00382"/>
    </source>
</evidence>
<dbReference type="SUPFAM" id="SSF52540">
    <property type="entry name" value="P-loop containing nucleoside triphosphate hydrolases"/>
    <property type="match status" value="1"/>
</dbReference>
<dbReference type="GO" id="GO:0046872">
    <property type="term" value="F:metal ion binding"/>
    <property type="evidence" value="ECO:0007669"/>
    <property type="project" value="UniProtKB-KW"/>
</dbReference>
<organism evidence="14 15">
    <name type="scientific">Candidatus Merdivicinus excrementipullorum</name>
    <dbReference type="NCBI Taxonomy" id="2840867"/>
    <lineage>
        <taxon>Bacteria</taxon>
        <taxon>Bacillati</taxon>
        <taxon>Bacillota</taxon>
        <taxon>Clostridia</taxon>
        <taxon>Eubacteriales</taxon>
        <taxon>Oscillospiraceae</taxon>
        <taxon>Oscillospiraceae incertae sedis</taxon>
        <taxon>Candidatus Merdivicinus</taxon>
    </lineage>
</organism>
<keyword evidence="10" id="KW-0239">DNA-directed DNA polymerase</keyword>
<dbReference type="CDD" id="cd18137">
    <property type="entry name" value="HLD_clamp_pol_III_gamma_tau"/>
    <property type="match status" value="1"/>
</dbReference>
<comment type="caution">
    <text evidence="14">The sequence shown here is derived from an EMBL/GenBank/DDBJ whole genome shotgun (WGS) entry which is preliminary data.</text>
</comment>
<dbReference type="Pfam" id="PF12169">
    <property type="entry name" value="DNA_pol3_gamma3"/>
    <property type="match status" value="1"/>
</dbReference>
<proteinExistence type="inferred from homology"/>
<dbReference type="SMART" id="SM00382">
    <property type="entry name" value="AAA"/>
    <property type="match status" value="1"/>
</dbReference>
<dbReference type="FunFam" id="3.40.50.300:FF:000014">
    <property type="entry name" value="DNA polymerase III subunit gamma/tau"/>
    <property type="match status" value="1"/>
</dbReference>
<keyword evidence="3 14" id="KW-0808">Transferase</keyword>
<dbReference type="Gene3D" id="1.20.272.10">
    <property type="match status" value="1"/>
</dbReference>
<protein>
    <recommendedName>
        <fullName evidence="2">DNA-directed DNA polymerase</fullName>
        <ecNumber evidence="2">2.7.7.7</ecNumber>
    </recommendedName>
</protein>
<keyword evidence="6" id="KW-0479">Metal-binding</keyword>
<dbReference type="InterPro" id="IPR003593">
    <property type="entry name" value="AAA+_ATPase"/>
</dbReference>
<dbReference type="Gene3D" id="1.10.8.60">
    <property type="match status" value="1"/>
</dbReference>
<dbReference type="Pfam" id="PF22608">
    <property type="entry name" value="DNAX_ATPase_lid"/>
    <property type="match status" value="1"/>
</dbReference>
<dbReference type="EMBL" id="DVJP01000018">
    <property type="protein sequence ID" value="HIS75608.1"/>
    <property type="molecule type" value="Genomic_DNA"/>
</dbReference>
<dbReference type="AlphaFoldDB" id="A0A9D1K033"/>
<dbReference type="SUPFAM" id="SSF48019">
    <property type="entry name" value="post-AAA+ oligomerization domain-like"/>
    <property type="match status" value="1"/>
</dbReference>
<feature type="compositionally biased region" description="Pro residues" evidence="12">
    <location>
        <begin position="379"/>
        <end position="388"/>
    </location>
</feature>
<evidence type="ECO:0000256" key="9">
    <source>
        <dbReference type="ARBA" id="ARBA00022840"/>
    </source>
</evidence>
<dbReference type="Pfam" id="PF13177">
    <property type="entry name" value="DNA_pol3_delta2"/>
    <property type="match status" value="1"/>
</dbReference>
<dbReference type="GO" id="GO:0009360">
    <property type="term" value="C:DNA polymerase III complex"/>
    <property type="evidence" value="ECO:0007669"/>
    <property type="project" value="InterPro"/>
</dbReference>
<evidence type="ECO:0000256" key="7">
    <source>
        <dbReference type="ARBA" id="ARBA00022741"/>
    </source>
</evidence>